<keyword evidence="3" id="KW-1133">Transmembrane helix</keyword>
<keyword evidence="4" id="KW-0297">G-protein coupled receptor</keyword>
<comment type="subcellular location">
    <subcellularLocation>
        <location evidence="1">Membrane</location>
    </subcellularLocation>
</comment>
<reference evidence="11" key="1">
    <citation type="submission" date="2016-12" db="EMBL/GenBank/DDBJ databases">
        <title>An insight into the sialome and mialome of the sand fly, Nyssomyia neivai.</title>
        <authorList>
            <person name="Sebastian V."/>
            <person name="Goulart T.M."/>
            <person name="Oliveira W."/>
            <person name="Calvo E."/>
            <person name="Oliveira L.F."/>
            <person name="Pinto M.C."/>
            <person name="Rosselino A.M."/>
            <person name="Ribeiro J.M."/>
        </authorList>
    </citation>
    <scope>NUCLEOTIDE SEQUENCE</scope>
</reference>
<keyword evidence="6 11" id="KW-0675">Receptor</keyword>
<dbReference type="EMBL" id="GFDF01007628">
    <property type="protein sequence ID" value="JAV06456.1"/>
    <property type="molecule type" value="Transcribed_RNA"/>
</dbReference>
<dbReference type="Pfam" id="PF01094">
    <property type="entry name" value="ANF_receptor"/>
    <property type="match status" value="1"/>
</dbReference>
<dbReference type="PANTHER" id="PTHR10519">
    <property type="entry name" value="GABA-B RECEPTOR"/>
    <property type="match status" value="1"/>
</dbReference>
<dbReference type="PANTHER" id="PTHR10519:SF79">
    <property type="entry name" value="RECEPTOR LIGAND BINDING REGION DOMAIN-CONTAINING PROTEIN"/>
    <property type="match status" value="1"/>
</dbReference>
<feature type="chain" id="PRO_5012159830" evidence="9">
    <location>
        <begin position="28"/>
        <end position="718"/>
    </location>
</feature>
<evidence type="ECO:0000313" key="11">
    <source>
        <dbReference type="EMBL" id="JAV06456.1"/>
    </source>
</evidence>
<dbReference type="InterPro" id="IPR002455">
    <property type="entry name" value="GPCR3_GABA-B"/>
</dbReference>
<dbReference type="GO" id="GO:0004965">
    <property type="term" value="F:G protein-coupled GABA receptor activity"/>
    <property type="evidence" value="ECO:0007669"/>
    <property type="project" value="InterPro"/>
</dbReference>
<dbReference type="SUPFAM" id="SSF53822">
    <property type="entry name" value="Periplasmic binding protein-like I"/>
    <property type="match status" value="1"/>
</dbReference>
<feature type="domain" description="Receptor ligand binding region" evidence="10">
    <location>
        <begin position="422"/>
        <end position="717"/>
    </location>
</feature>
<proteinExistence type="predicted"/>
<keyword evidence="8" id="KW-0807">Transducer</keyword>
<feature type="signal peptide" evidence="9">
    <location>
        <begin position="1"/>
        <end position="27"/>
    </location>
</feature>
<dbReference type="AlphaFoldDB" id="A0A1L8DJ23"/>
<dbReference type="GO" id="GO:0016301">
    <property type="term" value="F:kinase activity"/>
    <property type="evidence" value="ECO:0007669"/>
    <property type="project" value="UniProtKB-KW"/>
</dbReference>
<dbReference type="InterPro" id="IPR028082">
    <property type="entry name" value="Peripla_BP_I"/>
</dbReference>
<dbReference type="Gene3D" id="3.40.50.2300">
    <property type="match status" value="2"/>
</dbReference>
<keyword evidence="11" id="KW-0418">Kinase</keyword>
<protein>
    <submittedName>
        <fullName evidence="11">Putative venus kinase receptor</fullName>
    </submittedName>
</protein>
<dbReference type="InterPro" id="IPR001828">
    <property type="entry name" value="ANF_lig-bd_rcpt"/>
</dbReference>
<evidence type="ECO:0000256" key="6">
    <source>
        <dbReference type="ARBA" id="ARBA00023170"/>
    </source>
</evidence>
<evidence type="ECO:0000256" key="7">
    <source>
        <dbReference type="ARBA" id="ARBA00023180"/>
    </source>
</evidence>
<evidence type="ECO:0000259" key="10">
    <source>
        <dbReference type="Pfam" id="PF01094"/>
    </source>
</evidence>
<evidence type="ECO:0000256" key="4">
    <source>
        <dbReference type="ARBA" id="ARBA00023040"/>
    </source>
</evidence>
<sequence length="718" mass="82730">MNNTPVNHMKILAVVFVALGTILSVLGAPSDGRSHQFNFRCFPQIDQNAKYPRFASSNRDPISLQVTPRVTHQLMSRIFAIFLREVLFYENVNIIESQKFPEEIEHHRLFLGLLPLSSRVMWPEATVDLEVWMPPDYHVIPDQVRDAGAVTSSGRFGWFIPKKFLSEHQQITFRDFQSDVPSSFSSLTLADGTLEDILPQAEKFCNFNGTLLSKCFYTPAHCIRKECSLMLAPDFYSTGFVIHHIEEFKLNIQVLFLGGNLTNILTRLQNQGASRYLVLHWSPSDEIDGNTEKYEAVLMPKCEEMKSSSVTGCKYELTPLLKFYAQQLHYADYATVALNKFYFPHWVLRDLLQNYTEHVQMISSKERIRSEIFNDVACSWMKNNEEIFHRWIPVREPKEDIYIGGIFPITNTQSIHKCLPDASRLAADDVNAIQDILPNHRLVVQRQDGQCRTDAVMKAFINYYMRWEKVIGILGPACSETVEPIAGVSKHFRMSVISYAAEGVSFTDRTTYPYFFRTIGHNHQFQEVFLNIFRHMMWQRVAAITVDGQKYTGYISHMETMLKANHIELAFNKKLSQDPSPSSVHQMLLDLKSTTRIFIADVDDDVAKILLCEAFKLHMTAKNGYVWFLPVWLEKQQIHNNTTDCTVKDLREAFNGHFSLSYAPYGQDDQIITTLNTSVSEWQGKFQNVCTTETTYSYTGYTYDAVWVYAYALDRLIK</sequence>
<evidence type="ECO:0000256" key="9">
    <source>
        <dbReference type="SAM" id="SignalP"/>
    </source>
</evidence>
<keyword evidence="5" id="KW-0472">Membrane</keyword>
<keyword evidence="7" id="KW-0325">Glycoprotein</keyword>
<evidence type="ECO:0000256" key="3">
    <source>
        <dbReference type="ARBA" id="ARBA00022989"/>
    </source>
</evidence>
<keyword evidence="11" id="KW-0808">Transferase</keyword>
<keyword evidence="9" id="KW-0732">Signal</keyword>
<evidence type="ECO:0000256" key="1">
    <source>
        <dbReference type="ARBA" id="ARBA00004370"/>
    </source>
</evidence>
<evidence type="ECO:0000256" key="5">
    <source>
        <dbReference type="ARBA" id="ARBA00023136"/>
    </source>
</evidence>
<name>A0A1L8DJ23_9DIPT</name>
<dbReference type="GO" id="GO:0038039">
    <property type="term" value="C:G protein-coupled receptor heterodimeric complex"/>
    <property type="evidence" value="ECO:0007669"/>
    <property type="project" value="TreeGrafter"/>
</dbReference>
<organism evidence="11">
    <name type="scientific">Nyssomyia neivai</name>
    <dbReference type="NCBI Taxonomy" id="330878"/>
    <lineage>
        <taxon>Eukaryota</taxon>
        <taxon>Metazoa</taxon>
        <taxon>Ecdysozoa</taxon>
        <taxon>Arthropoda</taxon>
        <taxon>Hexapoda</taxon>
        <taxon>Insecta</taxon>
        <taxon>Pterygota</taxon>
        <taxon>Neoptera</taxon>
        <taxon>Endopterygota</taxon>
        <taxon>Diptera</taxon>
        <taxon>Nematocera</taxon>
        <taxon>Psychodoidea</taxon>
        <taxon>Psychodidae</taxon>
        <taxon>Nyssomyia</taxon>
    </lineage>
</organism>
<dbReference type="CDD" id="cd06366">
    <property type="entry name" value="PBP1_GABAb_receptor"/>
    <property type="match status" value="1"/>
</dbReference>
<accession>A0A1L8DJ23</accession>
<evidence type="ECO:0000256" key="8">
    <source>
        <dbReference type="ARBA" id="ARBA00023224"/>
    </source>
</evidence>
<evidence type="ECO:0000256" key="2">
    <source>
        <dbReference type="ARBA" id="ARBA00022692"/>
    </source>
</evidence>
<keyword evidence="2" id="KW-0812">Transmembrane</keyword>
<dbReference type="GO" id="GO:0007214">
    <property type="term" value="P:gamma-aminobutyric acid signaling pathway"/>
    <property type="evidence" value="ECO:0007669"/>
    <property type="project" value="TreeGrafter"/>
</dbReference>